<dbReference type="GO" id="GO:0005634">
    <property type="term" value="C:nucleus"/>
    <property type="evidence" value="ECO:0007669"/>
    <property type="project" value="UniProtKB-SubCell"/>
</dbReference>
<dbReference type="CDD" id="cd00086">
    <property type="entry name" value="homeodomain"/>
    <property type="match status" value="1"/>
</dbReference>
<dbReference type="InterPro" id="IPR001356">
    <property type="entry name" value="HD"/>
</dbReference>
<dbReference type="GO" id="GO:0003677">
    <property type="term" value="F:DNA binding"/>
    <property type="evidence" value="ECO:0007669"/>
    <property type="project" value="UniProtKB-UniRule"/>
</dbReference>
<evidence type="ECO:0000256" key="2">
    <source>
        <dbReference type="ARBA" id="ARBA00023125"/>
    </source>
</evidence>
<dbReference type="PROSITE" id="PS50071">
    <property type="entry name" value="HOMEOBOX_2"/>
    <property type="match status" value="1"/>
</dbReference>
<dbReference type="SMART" id="SM00389">
    <property type="entry name" value="HOX"/>
    <property type="match status" value="1"/>
</dbReference>
<name>A0A7M5TR07_9CNID</name>
<evidence type="ECO:0000313" key="10">
    <source>
        <dbReference type="Proteomes" id="UP000594262"/>
    </source>
</evidence>
<evidence type="ECO:0000256" key="3">
    <source>
        <dbReference type="ARBA" id="ARBA00023155"/>
    </source>
</evidence>
<feature type="compositionally biased region" description="Low complexity" evidence="7">
    <location>
        <begin position="91"/>
        <end position="120"/>
    </location>
</feature>
<evidence type="ECO:0000256" key="1">
    <source>
        <dbReference type="ARBA" id="ARBA00004123"/>
    </source>
</evidence>
<feature type="compositionally biased region" description="Polar residues" evidence="7">
    <location>
        <begin position="385"/>
        <end position="400"/>
    </location>
</feature>
<feature type="domain" description="Homeobox" evidence="8">
    <location>
        <begin position="291"/>
        <end position="351"/>
    </location>
</feature>
<dbReference type="InterPro" id="IPR050877">
    <property type="entry name" value="EMX-VAX-Noto_Homeobox_TFs"/>
</dbReference>
<dbReference type="Pfam" id="PF00046">
    <property type="entry name" value="Homeodomain"/>
    <property type="match status" value="1"/>
</dbReference>
<dbReference type="GeneID" id="136800189"/>
<dbReference type="InterPro" id="IPR009057">
    <property type="entry name" value="Homeodomain-like_sf"/>
</dbReference>
<feature type="region of interest" description="Disordered" evidence="7">
    <location>
        <begin position="171"/>
        <end position="224"/>
    </location>
</feature>
<feature type="region of interest" description="Disordered" evidence="7">
    <location>
        <begin position="83"/>
        <end position="149"/>
    </location>
</feature>
<dbReference type="Gene3D" id="1.10.10.60">
    <property type="entry name" value="Homeodomain-like"/>
    <property type="match status" value="1"/>
</dbReference>
<dbReference type="PANTHER" id="PTHR24339">
    <property type="entry name" value="HOMEOBOX PROTEIN EMX-RELATED"/>
    <property type="match status" value="1"/>
</dbReference>
<sequence>MFSTEPPSSAIRVFNTQSIDRDTRLFPLTLRKTSDSSMLLENGAGKSTDYFYSLYQNAKKTIQEKEEQVEISNELSSIPSLSPKLVKKETTTNLSRSTSLSSTETGSSSHRSLSPPKSDSPLVAMNIIGSATPRPSSPPELSSINLDDYSESRLSGDPKFLDFIRSTSTLSARSSPRIEQPTPPDSPRSAQIFSFNPHSPSRLAVLDSPQHHTTEPSQRLSRFDSLHRPITSTFHSKQESTNVDSLHRPQECLTGNCKYLFPSERCHVCRPDEFLYQRAFYSSEFLLRQKEKWRRPRTVYTEKQLVSLEKAYKKNKYLRGEERKALCKTLSLEERHIKVWYQNRRAKERGQIRHDKWLQRSKRHQLLMAQQQKQKLKQKEKQEKVNANQETEADLTQQDK</sequence>
<keyword evidence="2 5" id="KW-0238">DNA-binding</keyword>
<dbReference type="EnsemblMetazoa" id="CLYHEMT000544.1">
    <property type="protein sequence ID" value="CLYHEMP000544.1"/>
    <property type="gene ID" value="CLYHEMG000544"/>
</dbReference>
<keyword evidence="10" id="KW-1185">Reference proteome</keyword>
<protein>
    <recommendedName>
        <fullName evidence="8">Homeobox domain-containing protein</fullName>
    </recommendedName>
</protein>
<dbReference type="Proteomes" id="UP000594262">
    <property type="component" value="Unplaced"/>
</dbReference>
<evidence type="ECO:0000256" key="4">
    <source>
        <dbReference type="ARBA" id="ARBA00023242"/>
    </source>
</evidence>
<evidence type="ECO:0000256" key="7">
    <source>
        <dbReference type="SAM" id="MobiDB-lite"/>
    </source>
</evidence>
<evidence type="ECO:0000256" key="6">
    <source>
        <dbReference type="RuleBase" id="RU000682"/>
    </source>
</evidence>
<dbReference type="OrthoDB" id="6159439at2759"/>
<organism evidence="9 10">
    <name type="scientific">Clytia hemisphaerica</name>
    <dbReference type="NCBI Taxonomy" id="252671"/>
    <lineage>
        <taxon>Eukaryota</taxon>
        <taxon>Metazoa</taxon>
        <taxon>Cnidaria</taxon>
        <taxon>Hydrozoa</taxon>
        <taxon>Hydroidolina</taxon>
        <taxon>Leptothecata</taxon>
        <taxon>Obeliida</taxon>
        <taxon>Clytiidae</taxon>
        <taxon>Clytia</taxon>
    </lineage>
</organism>
<feature type="region of interest" description="Disordered" evidence="7">
    <location>
        <begin position="368"/>
        <end position="400"/>
    </location>
</feature>
<evidence type="ECO:0000259" key="8">
    <source>
        <dbReference type="PROSITE" id="PS50071"/>
    </source>
</evidence>
<proteinExistence type="predicted"/>
<feature type="DNA-binding region" description="Homeobox" evidence="5">
    <location>
        <begin position="293"/>
        <end position="352"/>
    </location>
</feature>
<dbReference type="AlphaFoldDB" id="A0A7M5TR07"/>
<evidence type="ECO:0000313" key="9">
    <source>
        <dbReference type="EnsemblMetazoa" id="CLYHEMP000544.1"/>
    </source>
</evidence>
<keyword evidence="3 5" id="KW-0371">Homeobox</keyword>
<feature type="compositionally biased region" description="Polar residues" evidence="7">
    <location>
        <begin position="188"/>
        <end position="199"/>
    </location>
</feature>
<dbReference type="SUPFAM" id="SSF46689">
    <property type="entry name" value="Homeodomain-like"/>
    <property type="match status" value="1"/>
</dbReference>
<keyword evidence="4 5" id="KW-0539">Nucleus</keyword>
<comment type="subcellular location">
    <subcellularLocation>
        <location evidence="1 5 6">Nucleus</location>
    </subcellularLocation>
</comment>
<accession>A0A7M5TR07</accession>
<dbReference type="RefSeq" id="XP_066912912.1">
    <property type="nucleotide sequence ID" value="XM_067056811.1"/>
</dbReference>
<evidence type="ECO:0000256" key="5">
    <source>
        <dbReference type="PROSITE-ProRule" id="PRU00108"/>
    </source>
</evidence>
<reference evidence="9" key="1">
    <citation type="submission" date="2021-01" db="UniProtKB">
        <authorList>
            <consortium name="EnsemblMetazoa"/>
        </authorList>
    </citation>
    <scope>IDENTIFICATION</scope>
</reference>